<protein>
    <submittedName>
        <fullName evidence="1">Uncharacterized protein</fullName>
    </submittedName>
</protein>
<dbReference type="RefSeq" id="WP_126077149.1">
    <property type="nucleotide sequence ID" value="NZ_CP051166.1"/>
</dbReference>
<proteinExistence type="predicted"/>
<evidence type="ECO:0000313" key="1">
    <source>
        <dbReference type="EMBL" id="RSZ55879.1"/>
    </source>
</evidence>
<accession>A0A430HED9</accession>
<name>A0A430HED9_9BURK</name>
<reference evidence="1 2" key="1">
    <citation type="submission" date="2018-12" db="EMBL/GenBank/DDBJ databases">
        <authorList>
            <person name="Yang E."/>
        </authorList>
    </citation>
    <scope>NUCLEOTIDE SEQUENCE [LARGE SCALE GENOMIC DNA]</scope>
    <source>
        <strain evidence="1 2">SOD</strain>
    </source>
</reference>
<comment type="caution">
    <text evidence="1">The sequence shown here is derived from an EMBL/GenBank/DDBJ whole genome shotgun (WGS) entry which is preliminary data.</text>
</comment>
<dbReference type="AlphaFoldDB" id="A0A430HED9"/>
<sequence>MPITFLNSTGFDATCVVLDKARTDAVNVLVAPQHFAQLSTAHRYTVVAEHVVHGVVRRSVPVTVTGGAKFFASAIHDPSQKADVLTIEHVPDAGSKVLRFHVDGLAPVDFTIERDGAAFRTITTSDARSEYAVQLDESYTIFAVVNGITTDEVSTTNANALVTVASIDGASLSWGYRLQVD</sequence>
<dbReference type="OrthoDB" id="7023308at2"/>
<organism evidence="1 2">
    <name type="scientific">Massilia atriviolacea</name>
    <dbReference type="NCBI Taxonomy" id="2495579"/>
    <lineage>
        <taxon>Bacteria</taxon>
        <taxon>Pseudomonadati</taxon>
        <taxon>Pseudomonadota</taxon>
        <taxon>Betaproteobacteria</taxon>
        <taxon>Burkholderiales</taxon>
        <taxon>Oxalobacteraceae</taxon>
        <taxon>Telluria group</taxon>
        <taxon>Massilia</taxon>
    </lineage>
</organism>
<evidence type="ECO:0000313" key="2">
    <source>
        <dbReference type="Proteomes" id="UP000278085"/>
    </source>
</evidence>
<dbReference type="Proteomes" id="UP000278085">
    <property type="component" value="Unassembled WGS sequence"/>
</dbReference>
<dbReference type="EMBL" id="RXLQ01000020">
    <property type="protein sequence ID" value="RSZ55879.1"/>
    <property type="molecule type" value="Genomic_DNA"/>
</dbReference>
<gene>
    <name evidence="1" type="ORF">EJB06_27100</name>
</gene>
<keyword evidence="2" id="KW-1185">Reference proteome</keyword>